<reference evidence="2" key="2">
    <citation type="submission" date="2021-02" db="EMBL/GenBank/DDBJ databases">
        <title>Aspergillus luchuensis mut. kawachii IFO 4304 genome sequence.</title>
        <authorList>
            <person name="Mori K."/>
            <person name="Kadooka C."/>
            <person name="Goto M."/>
            <person name="Futagami T."/>
        </authorList>
    </citation>
    <scope>NUCLEOTIDE SEQUENCE</scope>
    <source>
        <strain evidence="2">IFO 4308</strain>
    </source>
</reference>
<dbReference type="AlphaFoldDB" id="A0A7R7W873"/>
<dbReference type="EMBL" id="AP024427">
    <property type="protein sequence ID" value="BCR98161.1"/>
    <property type="molecule type" value="Genomic_DNA"/>
</dbReference>
<proteinExistence type="predicted"/>
<gene>
    <name evidence="2" type="ORF">AKAW2_31481A</name>
</gene>
<organism evidence="2 3">
    <name type="scientific">Aspergillus kawachii</name>
    <name type="common">White koji mold</name>
    <name type="synonym">Aspergillus awamori var. kawachi</name>
    <dbReference type="NCBI Taxonomy" id="1069201"/>
    <lineage>
        <taxon>Eukaryota</taxon>
        <taxon>Fungi</taxon>
        <taxon>Dikarya</taxon>
        <taxon>Ascomycota</taxon>
        <taxon>Pezizomycotina</taxon>
        <taxon>Eurotiomycetes</taxon>
        <taxon>Eurotiomycetidae</taxon>
        <taxon>Eurotiales</taxon>
        <taxon>Aspergillaceae</taxon>
        <taxon>Aspergillus</taxon>
        <taxon>Aspergillus subgen. Circumdati</taxon>
    </lineage>
</organism>
<reference evidence="2" key="1">
    <citation type="submission" date="2021-01" db="EMBL/GenBank/DDBJ databases">
        <authorList>
            <consortium name="Aspergillus luchuensis mut. kawachii IFO 4304 genome sequencing consortium"/>
            <person name="Kazuki M."/>
            <person name="Futagami T."/>
        </authorList>
    </citation>
    <scope>NUCLEOTIDE SEQUENCE</scope>
    <source>
        <strain evidence="2">IFO 4308</strain>
    </source>
</reference>
<protein>
    <submittedName>
        <fullName evidence="2">Uncharacterized protein</fullName>
    </submittedName>
</protein>
<sequence>MGRAHKGWRTWCSVTGPTHRTERPSSSAPRSTTPALCSDAPDLYDVETLVVRSAQAYDRQLESTPGLRPGVECDCGFVIESNGDIASGEGPAYENPRTTATTTMSNSSRASVPCLASGRDDISVAPLGLICLTQQDS</sequence>
<dbReference type="RefSeq" id="XP_041541927.1">
    <property type="nucleotide sequence ID" value="XM_041688110.1"/>
</dbReference>
<dbReference type="GeneID" id="64959487"/>
<evidence type="ECO:0000313" key="2">
    <source>
        <dbReference type="EMBL" id="BCR98161.1"/>
    </source>
</evidence>
<name>A0A7R7W873_ASPKA</name>
<dbReference type="Proteomes" id="UP000661280">
    <property type="component" value="Chromosome 3"/>
</dbReference>
<dbReference type="KEGG" id="aluc:AKAW2_31481A"/>
<accession>A0A7R7W873</accession>
<feature type="compositionally biased region" description="Low complexity" evidence="1">
    <location>
        <begin position="24"/>
        <end position="35"/>
    </location>
</feature>
<feature type="region of interest" description="Disordered" evidence="1">
    <location>
        <begin position="1"/>
        <end position="36"/>
    </location>
</feature>
<evidence type="ECO:0000256" key="1">
    <source>
        <dbReference type="SAM" id="MobiDB-lite"/>
    </source>
</evidence>
<keyword evidence="3" id="KW-1185">Reference proteome</keyword>
<evidence type="ECO:0000313" key="3">
    <source>
        <dbReference type="Proteomes" id="UP000661280"/>
    </source>
</evidence>